<evidence type="ECO:0000313" key="1">
    <source>
        <dbReference type="EMBL" id="EER46124.1"/>
    </source>
</evidence>
<dbReference type="AlphaFoldDB" id="C5S4N5"/>
<proteinExistence type="predicted"/>
<dbReference type="OrthoDB" id="2081253at2"/>
<comment type="caution">
    <text evidence="1">The sequence shown here is derived from an EMBL/GenBank/DDBJ whole genome shotgun (WGS) entry which is preliminary data.</text>
</comment>
<dbReference type="NCBIfam" id="TIGR01635">
    <property type="entry name" value="tail_comp_S"/>
    <property type="match status" value="1"/>
</dbReference>
<dbReference type="Pfam" id="PF05069">
    <property type="entry name" value="Phage_tail_S"/>
    <property type="match status" value="1"/>
</dbReference>
<sequence length="144" mass="16241">MHLEFKFDTRAIQNKFKKLTETVEGRNITRKIAGVLMQEAETAFDKEQTPEGETWAKLDERYKKYRHNRGYTGNILQISGDLVKSLNIDYGDSFAVIGASEPYGQFHQMGTAKMPARPFLGLGNDGVEEITAILNRELSKVAQA</sequence>
<gene>
    <name evidence="1" type="ORF">AM305_00870</name>
</gene>
<dbReference type="eggNOG" id="COG5005">
    <property type="taxonomic scope" value="Bacteria"/>
</dbReference>
<dbReference type="InterPro" id="IPR006522">
    <property type="entry name" value="Phage_virion_morphogenesis"/>
</dbReference>
<dbReference type="EMBL" id="ACQL01000153">
    <property type="protein sequence ID" value="EER46124.1"/>
    <property type="molecule type" value="Genomic_DNA"/>
</dbReference>
<name>C5S4N5_9PAST</name>
<protein>
    <submittedName>
        <fullName evidence="1">G protein</fullName>
    </submittedName>
</protein>
<organism evidence="1 2">
    <name type="scientific">Actinobacillus minor NM305</name>
    <dbReference type="NCBI Taxonomy" id="637911"/>
    <lineage>
        <taxon>Bacteria</taxon>
        <taxon>Pseudomonadati</taxon>
        <taxon>Pseudomonadota</taxon>
        <taxon>Gammaproteobacteria</taxon>
        <taxon>Pasteurellales</taxon>
        <taxon>Pasteurellaceae</taxon>
        <taxon>Actinobacillus</taxon>
    </lineage>
</organism>
<dbReference type="RefSeq" id="WP_005825913.1">
    <property type="nucleotide sequence ID" value="NZ_ACQL01000153.1"/>
</dbReference>
<evidence type="ECO:0000313" key="2">
    <source>
        <dbReference type="Proteomes" id="UP000005532"/>
    </source>
</evidence>
<dbReference type="Proteomes" id="UP000005532">
    <property type="component" value="Unassembled WGS sequence"/>
</dbReference>
<reference evidence="1 2" key="1">
    <citation type="journal article" date="2010" name="Vet. Microbiol.">
        <title>Production of haemolysins by strains of the Actinobacillus minor/porcitonsillarum complex.</title>
        <authorList>
            <person name="Arya G."/>
            <person name="Niven D.F."/>
        </authorList>
    </citation>
    <scope>NUCLEOTIDE SEQUENCE [LARGE SCALE GENOMIC DNA]</scope>
    <source>
        <strain evidence="1 2">NM305</strain>
    </source>
</reference>
<accession>C5S4N5</accession>